<sequence length="91" mass="9658">MSRYSVEVLGKILDGAGVPNAPLLTTDQVAVHPQTRAIEMMARCDGDDIELVGIPLTFDGRRPRARSPAPALGQHNADFRTSATKGTASAK</sequence>
<dbReference type="InterPro" id="IPR023606">
    <property type="entry name" value="CoA-Trfase_III_dom_1_sf"/>
</dbReference>
<name>A0A1J5P5A5_9ZZZZ</name>
<feature type="region of interest" description="Disordered" evidence="1">
    <location>
        <begin position="62"/>
        <end position="91"/>
    </location>
</feature>
<proteinExistence type="predicted"/>
<dbReference type="Gene3D" id="3.40.50.10540">
    <property type="entry name" value="Crotonobetainyl-coa:carnitine coa-transferase, domain 1"/>
    <property type="match status" value="1"/>
</dbReference>
<organism evidence="2">
    <name type="scientific">mine drainage metagenome</name>
    <dbReference type="NCBI Taxonomy" id="410659"/>
    <lineage>
        <taxon>unclassified sequences</taxon>
        <taxon>metagenomes</taxon>
        <taxon>ecological metagenomes</taxon>
    </lineage>
</organism>
<dbReference type="GO" id="GO:0003824">
    <property type="term" value="F:catalytic activity"/>
    <property type="evidence" value="ECO:0007669"/>
    <property type="project" value="InterPro"/>
</dbReference>
<dbReference type="SUPFAM" id="SSF89796">
    <property type="entry name" value="CoA-transferase family III (CaiB/BaiF)"/>
    <property type="match status" value="1"/>
</dbReference>
<accession>A0A1J5P5A5</accession>
<protein>
    <submittedName>
        <fullName evidence="2">Uncharacterized protein</fullName>
    </submittedName>
</protein>
<dbReference type="Pfam" id="PF02515">
    <property type="entry name" value="CoA_transf_3"/>
    <property type="match status" value="1"/>
</dbReference>
<evidence type="ECO:0000313" key="2">
    <source>
        <dbReference type="EMBL" id="OIQ66374.1"/>
    </source>
</evidence>
<reference evidence="2" key="1">
    <citation type="submission" date="2016-10" db="EMBL/GenBank/DDBJ databases">
        <title>Sequence of Gallionella enrichment culture.</title>
        <authorList>
            <person name="Poehlein A."/>
            <person name="Muehling M."/>
            <person name="Daniel R."/>
        </authorList>
    </citation>
    <scope>NUCLEOTIDE SEQUENCE</scope>
</reference>
<dbReference type="InterPro" id="IPR003673">
    <property type="entry name" value="CoA-Trfase_fam_III"/>
</dbReference>
<gene>
    <name evidence="2" type="ORF">GALL_520550</name>
</gene>
<comment type="caution">
    <text evidence="2">The sequence shown here is derived from an EMBL/GenBank/DDBJ whole genome shotgun (WGS) entry which is preliminary data.</text>
</comment>
<evidence type="ECO:0000256" key="1">
    <source>
        <dbReference type="SAM" id="MobiDB-lite"/>
    </source>
</evidence>
<dbReference type="EMBL" id="MLJW01006648">
    <property type="protein sequence ID" value="OIQ66374.1"/>
    <property type="molecule type" value="Genomic_DNA"/>
</dbReference>
<dbReference type="AlphaFoldDB" id="A0A1J5P5A5"/>
<feature type="compositionally biased region" description="Polar residues" evidence="1">
    <location>
        <begin position="79"/>
        <end position="91"/>
    </location>
</feature>